<feature type="domain" description="CCHC-type" evidence="3">
    <location>
        <begin position="254"/>
        <end position="267"/>
    </location>
</feature>
<feature type="compositionally biased region" description="Basic and acidic residues" evidence="2">
    <location>
        <begin position="212"/>
        <end position="225"/>
    </location>
</feature>
<dbReference type="PANTHER" id="PTHR35317">
    <property type="entry name" value="OS04G0629600 PROTEIN"/>
    <property type="match status" value="1"/>
</dbReference>
<dbReference type="PANTHER" id="PTHR35317:SF23">
    <property type="entry name" value="OS04G0629600 PROTEIN"/>
    <property type="match status" value="1"/>
</dbReference>
<dbReference type="InterPro" id="IPR001878">
    <property type="entry name" value="Znf_CCHC"/>
</dbReference>
<dbReference type="GO" id="GO:0003676">
    <property type="term" value="F:nucleic acid binding"/>
    <property type="evidence" value="ECO:0007669"/>
    <property type="project" value="InterPro"/>
</dbReference>
<feature type="region of interest" description="Disordered" evidence="2">
    <location>
        <begin position="212"/>
        <end position="251"/>
    </location>
</feature>
<keyword evidence="1" id="KW-0863">Zinc-finger</keyword>
<feature type="compositionally biased region" description="Basic residues" evidence="2">
    <location>
        <begin position="226"/>
        <end position="242"/>
    </location>
</feature>
<dbReference type="Proteomes" id="UP000729402">
    <property type="component" value="Unassembled WGS sequence"/>
</dbReference>
<sequence length="292" mass="33557">MNHIEKLRGDNYASWREGLLIALAILDVDYSLQEACPVQPTEPVIRTGEAADAFAARQLDFAPIRMKYDIAYEKWKHSNRKCLMIIKNSLLEPIRSSIPDCETATQYLKKIDAQFAGSSKAACASTIKRFINEKYRGGGVRDHILRMSNWAASLKTMECALTETFIVHVIMSSLSKDFEHFVINYNSLPEVWTFEKLVSNCVQEEDRIKEARGSDSVHQIQDKGKKQFTPKKNTKTFKKKGKAPKDSDVPQGVCRHCKKEGHHMKDCVEFLKWMHKHGIRYDENFGKKRKNN</sequence>
<organism evidence="4 5">
    <name type="scientific">Zizania palustris</name>
    <name type="common">Northern wild rice</name>
    <dbReference type="NCBI Taxonomy" id="103762"/>
    <lineage>
        <taxon>Eukaryota</taxon>
        <taxon>Viridiplantae</taxon>
        <taxon>Streptophyta</taxon>
        <taxon>Embryophyta</taxon>
        <taxon>Tracheophyta</taxon>
        <taxon>Spermatophyta</taxon>
        <taxon>Magnoliopsida</taxon>
        <taxon>Liliopsida</taxon>
        <taxon>Poales</taxon>
        <taxon>Poaceae</taxon>
        <taxon>BOP clade</taxon>
        <taxon>Oryzoideae</taxon>
        <taxon>Oryzeae</taxon>
        <taxon>Zizaniinae</taxon>
        <taxon>Zizania</taxon>
    </lineage>
</organism>
<reference evidence="4" key="2">
    <citation type="submission" date="2021-02" db="EMBL/GenBank/DDBJ databases">
        <authorList>
            <person name="Kimball J.A."/>
            <person name="Haas M.W."/>
            <person name="Macchietto M."/>
            <person name="Kono T."/>
            <person name="Duquette J."/>
            <person name="Shao M."/>
        </authorList>
    </citation>
    <scope>NUCLEOTIDE SEQUENCE</scope>
    <source>
        <tissue evidence="4">Fresh leaf tissue</tissue>
    </source>
</reference>
<reference evidence="4" key="1">
    <citation type="journal article" date="2021" name="bioRxiv">
        <title>Whole Genome Assembly and Annotation of Northern Wild Rice, Zizania palustris L., Supports a Whole Genome Duplication in the Zizania Genus.</title>
        <authorList>
            <person name="Haas M."/>
            <person name="Kono T."/>
            <person name="Macchietto M."/>
            <person name="Millas R."/>
            <person name="McGilp L."/>
            <person name="Shao M."/>
            <person name="Duquette J."/>
            <person name="Hirsch C.N."/>
            <person name="Kimball J."/>
        </authorList>
    </citation>
    <scope>NUCLEOTIDE SEQUENCE</scope>
    <source>
        <tissue evidence="4">Fresh leaf tissue</tissue>
    </source>
</reference>
<keyword evidence="1" id="KW-0479">Metal-binding</keyword>
<proteinExistence type="predicted"/>
<dbReference type="AlphaFoldDB" id="A0A8J5VNU6"/>
<evidence type="ECO:0000256" key="2">
    <source>
        <dbReference type="SAM" id="MobiDB-lite"/>
    </source>
</evidence>
<gene>
    <name evidence="4" type="ORF">GUJ93_ZPchr0007g4417</name>
</gene>
<keyword evidence="5" id="KW-1185">Reference proteome</keyword>
<keyword evidence="1" id="KW-0862">Zinc</keyword>
<protein>
    <recommendedName>
        <fullName evidence="3">CCHC-type domain-containing protein</fullName>
    </recommendedName>
</protein>
<dbReference type="EMBL" id="JAAALK010000282">
    <property type="protein sequence ID" value="KAG8079187.1"/>
    <property type="molecule type" value="Genomic_DNA"/>
</dbReference>
<name>A0A8J5VNU6_ZIZPA</name>
<evidence type="ECO:0000259" key="3">
    <source>
        <dbReference type="PROSITE" id="PS50158"/>
    </source>
</evidence>
<dbReference type="GO" id="GO:0008270">
    <property type="term" value="F:zinc ion binding"/>
    <property type="evidence" value="ECO:0007669"/>
    <property type="project" value="UniProtKB-KW"/>
</dbReference>
<accession>A0A8J5VNU6</accession>
<evidence type="ECO:0000313" key="4">
    <source>
        <dbReference type="EMBL" id="KAG8079187.1"/>
    </source>
</evidence>
<dbReference type="Pfam" id="PF14223">
    <property type="entry name" value="Retrotran_gag_2"/>
    <property type="match status" value="1"/>
</dbReference>
<dbReference type="PROSITE" id="PS50158">
    <property type="entry name" value="ZF_CCHC"/>
    <property type="match status" value="1"/>
</dbReference>
<comment type="caution">
    <text evidence="4">The sequence shown here is derived from an EMBL/GenBank/DDBJ whole genome shotgun (WGS) entry which is preliminary data.</text>
</comment>
<evidence type="ECO:0000313" key="5">
    <source>
        <dbReference type="Proteomes" id="UP000729402"/>
    </source>
</evidence>
<dbReference type="OrthoDB" id="682681at2759"/>
<evidence type="ECO:0000256" key="1">
    <source>
        <dbReference type="PROSITE-ProRule" id="PRU00047"/>
    </source>
</evidence>